<protein>
    <submittedName>
        <fullName evidence="11">Methyl-accepting chemotaxis protein</fullName>
    </submittedName>
</protein>
<dbReference type="OrthoDB" id="2450685at2"/>
<feature type="domain" description="Methyl-accepting transducer" evidence="9">
    <location>
        <begin position="267"/>
        <end position="503"/>
    </location>
</feature>
<feature type="transmembrane region" description="Helical" evidence="8">
    <location>
        <begin position="7"/>
        <end position="27"/>
    </location>
</feature>
<comment type="subcellular location">
    <subcellularLocation>
        <location evidence="1">Cell membrane</location>
    </subcellularLocation>
</comment>
<dbReference type="SMART" id="SM00304">
    <property type="entry name" value="HAMP"/>
    <property type="match status" value="1"/>
</dbReference>
<dbReference type="Pfam" id="PF00672">
    <property type="entry name" value="HAMP"/>
    <property type="match status" value="1"/>
</dbReference>
<dbReference type="PROSITE" id="PS50885">
    <property type="entry name" value="HAMP"/>
    <property type="match status" value="1"/>
</dbReference>
<dbReference type="InterPro" id="IPR003660">
    <property type="entry name" value="HAMP_dom"/>
</dbReference>
<dbReference type="SMART" id="SM00283">
    <property type="entry name" value="MA"/>
    <property type="match status" value="1"/>
</dbReference>
<evidence type="ECO:0000313" key="11">
    <source>
        <dbReference type="EMBL" id="KAB2332692.1"/>
    </source>
</evidence>
<dbReference type="PANTHER" id="PTHR32089:SF112">
    <property type="entry name" value="LYSOZYME-LIKE PROTEIN-RELATED"/>
    <property type="match status" value="1"/>
</dbReference>
<dbReference type="SUPFAM" id="SSF58104">
    <property type="entry name" value="Methyl-accepting chemotaxis protein (MCP) signaling domain"/>
    <property type="match status" value="1"/>
</dbReference>
<dbReference type="RefSeq" id="WP_151573989.1">
    <property type="nucleotide sequence ID" value="NZ_WBOT01000003.1"/>
</dbReference>
<evidence type="ECO:0000256" key="4">
    <source>
        <dbReference type="ARBA" id="ARBA00023224"/>
    </source>
</evidence>
<evidence type="ECO:0000256" key="1">
    <source>
        <dbReference type="ARBA" id="ARBA00004236"/>
    </source>
</evidence>
<keyword evidence="2" id="KW-1003">Cell membrane</keyword>
<comment type="caution">
    <text evidence="11">The sequence shown here is derived from an EMBL/GenBank/DDBJ whole genome shotgun (WGS) entry which is preliminary data.</text>
</comment>
<dbReference type="Gene3D" id="6.10.340.10">
    <property type="match status" value="1"/>
</dbReference>
<evidence type="ECO:0000256" key="5">
    <source>
        <dbReference type="ARBA" id="ARBA00029447"/>
    </source>
</evidence>
<keyword evidence="12" id="KW-1185">Reference proteome</keyword>
<feature type="coiled-coil region" evidence="7">
    <location>
        <begin position="471"/>
        <end position="498"/>
    </location>
</feature>
<keyword evidence="8" id="KW-0812">Transmembrane</keyword>
<keyword evidence="4 6" id="KW-0807">Transducer</keyword>
<dbReference type="Pfam" id="PF00015">
    <property type="entry name" value="MCPsignal"/>
    <property type="match status" value="1"/>
</dbReference>
<evidence type="ECO:0000259" key="10">
    <source>
        <dbReference type="PROSITE" id="PS50885"/>
    </source>
</evidence>
<name>A0A7V7UVE3_9BACI</name>
<organism evidence="11 12">
    <name type="scientific">Bacillus mesophilum</name>
    <dbReference type="NCBI Taxonomy" id="1071718"/>
    <lineage>
        <taxon>Bacteria</taxon>
        <taxon>Bacillati</taxon>
        <taxon>Bacillota</taxon>
        <taxon>Bacilli</taxon>
        <taxon>Bacillales</taxon>
        <taxon>Bacillaceae</taxon>
        <taxon>Bacillus</taxon>
    </lineage>
</organism>
<dbReference type="GO" id="GO:0005886">
    <property type="term" value="C:plasma membrane"/>
    <property type="evidence" value="ECO:0007669"/>
    <property type="project" value="UniProtKB-SubCell"/>
</dbReference>
<evidence type="ECO:0000256" key="7">
    <source>
        <dbReference type="SAM" id="Coils"/>
    </source>
</evidence>
<dbReference type="PROSITE" id="PS50111">
    <property type="entry name" value="CHEMOTAXIS_TRANSDUC_2"/>
    <property type="match status" value="1"/>
</dbReference>
<comment type="similarity">
    <text evidence="5">Belongs to the methyl-accepting chemotaxis (MCP) protein family.</text>
</comment>
<keyword evidence="3 8" id="KW-0472">Membrane</keyword>
<dbReference type="CDD" id="cd06225">
    <property type="entry name" value="HAMP"/>
    <property type="match status" value="1"/>
</dbReference>
<dbReference type="Proteomes" id="UP000441354">
    <property type="component" value="Unassembled WGS sequence"/>
</dbReference>
<keyword evidence="8" id="KW-1133">Transmembrane helix</keyword>
<dbReference type="EMBL" id="WBOT01000003">
    <property type="protein sequence ID" value="KAB2332692.1"/>
    <property type="molecule type" value="Genomic_DNA"/>
</dbReference>
<dbReference type="InterPro" id="IPR004089">
    <property type="entry name" value="MCPsignal_dom"/>
</dbReference>
<dbReference type="AlphaFoldDB" id="A0A7V7UVE3"/>
<evidence type="ECO:0000313" key="12">
    <source>
        <dbReference type="Proteomes" id="UP000441354"/>
    </source>
</evidence>
<feature type="transmembrane region" description="Helical" evidence="8">
    <location>
        <begin position="164"/>
        <end position="190"/>
    </location>
</feature>
<evidence type="ECO:0000256" key="8">
    <source>
        <dbReference type="SAM" id="Phobius"/>
    </source>
</evidence>
<dbReference type="PANTHER" id="PTHR32089">
    <property type="entry name" value="METHYL-ACCEPTING CHEMOTAXIS PROTEIN MCPB"/>
    <property type="match status" value="1"/>
</dbReference>
<evidence type="ECO:0000256" key="6">
    <source>
        <dbReference type="PROSITE-ProRule" id="PRU00284"/>
    </source>
</evidence>
<evidence type="ECO:0000256" key="3">
    <source>
        <dbReference type="ARBA" id="ARBA00023136"/>
    </source>
</evidence>
<dbReference type="Gene3D" id="1.10.287.950">
    <property type="entry name" value="Methyl-accepting chemotaxis protein"/>
    <property type="match status" value="1"/>
</dbReference>
<sequence>MTLRNRLLINILIPIILSIAMIGFIIYQTVDIQTTAEDDTALLLSVKELEQSLVVTSQSLNNYTFLSSEGNKNEAISMLEETGANLAELSSMANVKGHQEIIAKIETKFTALNEATDAGFAANNGAEIKKQSIRISGILNDMFLLKKETNEWYKQMNAETTEKVAMITTSALIGAVLLIILTAIYSWVAARNITRPIHRLVNSAKMVAAGDLTADVSSLTYKKNSRNELHQLTEAFSIMIISLKGTVQSIDSVGKNVGRFTEDVTSYMQSLNEGSKQVAVSTDELAKGSATISEDIQATASLMSSMTDQFETVKQTSEQSAESSKEALSAVQSGRSSLQKQVEIADKISASSREIKESVSEFSRFTTEIDGAAKTVSAIAEQTNLLALNAAIEAARAGEAGKGFAVVADEVRKLADETAKATSLITSMVSNIQNGITVIYDATEHGHGLSTQQSQSMSETEQSFESISAHVSGINAQVQRLNEDMEQTNAMSQQVNSAIENISAVTEETAAGTEEISASTEEQLHAFQQVSEKVAELQEMTNVLTAELEKFTI</sequence>
<evidence type="ECO:0000256" key="2">
    <source>
        <dbReference type="ARBA" id="ARBA00022475"/>
    </source>
</evidence>
<feature type="domain" description="HAMP" evidence="10">
    <location>
        <begin position="191"/>
        <end position="248"/>
    </location>
</feature>
<gene>
    <name evidence="11" type="ORF">F7732_11420</name>
</gene>
<dbReference type="GO" id="GO:0007165">
    <property type="term" value="P:signal transduction"/>
    <property type="evidence" value="ECO:0007669"/>
    <property type="project" value="UniProtKB-KW"/>
</dbReference>
<evidence type="ECO:0000259" key="9">
    <source>
        <dbReference type="PROSITE" id="PS50111"/>
    </source>
</evidence>
<reference evidence="11 12" key="1">
    <citation type="journal article" date="2014" name="Arch. Microbiol.">
        <title>Bacillus mesophilum sp. nov., strain IITR-54T, a novel 4-chlorobiphenyl dechlorinating bacterium.</title>
        <authorList>
            <person name="Manickam N."/>
            <person name="Singh N.K."/>
            <person name="Bajaj A."/>
            <person name="Kumar R.M."/>
            <person name="Kaur G."/>
            <person name="Kaur N."/>
            <person name="Bala M."/>
            <person name="Kumar A."/>
            <person name="Mayilraj S."/>
        </authorList>
    </citation>
    <scope>NUCLEOTIDE SEQUENCE [LARGE SCALE GENOMIC DNA]</scope>
    <source>
        <strain evidence="11 12">IITR-54</strain>
    </source>
</reference>
<proteinExistence type="inferred from homology"/>
<keyword evidence="7" id="KW-0175">Coiled coil</keyword>
<accession>A0A7V7UVE3</accession>